<evidence type="ECO:0000313" key="3">
    <source>
        <dbReference type="Proteomes" id="UP000013750"/>
    </source>
</evidence>
<name>R2XZP1_9ENTE</name>
<accession>R2XZP1</accession>
<sequence>MTRLYEIEFEDSIRVKHELKLIFKKEIDVLDVAQKALLLSAYQIEERRTIVNKILNERKPIEVTENEFLWAYFSSEQTLRKEIIFRSFIIKKLVYQNNKTKLIVGLTYEKSRQWFD</sequence>
<protein>
    <submittedName>
        <fullName evidence="1">Uncharacterized protein</fullName>
    </submittedName>
</protein>
<dbReference type="Proteomes" id="UP000014160">
    <property type="component" value="Unassembled WGS sequence"/>
</dbReference>
<evidence type="ECO:0000313" key="2">
    <source>
        <dbReference type="EMBL" id="EOW81970.1"/>
    </source>
</evidence>
<dbReference type="AlphaFoldDB" id="R2XZP1"/>
<dbReference type="Proteomes" id="UP000013750">
    <property type="component" value="Unassembled WGS sequence"/>
</dbReference>
<dbReference type="PATRIC" id="fig|1158614.3.peg.2690"/>
<evidence type="ECO:0000313" key="1">
    <source>
        <dbReference type="EMBL" id="EOI55487.1"/>
    </source>
</evidence>
<reference evidence="1 3" key="1">
    <citation type="submission" date="2013-02" db="EMBL/GenBank/DDBJ databases">
        <title>The Genome Sequence of Enterococcus gilvus ATCC BAA-350.</title>
        <authorList>
            <consortium name="The Broad Institute Genome Sequencing Platform"/>
            <consortium name="The Broad Institute Genome Sequencing Center for Infectious Disease"/>
            <person name="Earl A.M."/>
            <person name="Gilmore M.S."/>
            <person name="Lebreton F."/>
            <person name="Walker B."/>
            <person name="Young S.K."/>
            <person name="Zeng Q."/>
            <person name="Gargeya S."/>
            <person name="Fitzgerald M."/>
            <person name="Haas B."/>
            <person name="Abouelleil A."/>
            <person name="Alvarado L."/>
            <person name="Arachchi H.M."/>
            <person name="Berlin A.M."/>
            <person name="Chapman S.B."/>
            <person name="Dewar J."/>
            <person name="Goldberg J."/>
            <person name="Griggs A."/>
            <person name="Gujja S."/>
            <person name="Hansen M."/>
            <person name="Howarth C."/>
            <person name="Imamovic A."/>
            <person name="Larimer J."/>
            <person name="McCowan C."/>
            <person name="Murphy C."/>
            <person name="Neiman D."/>
            <person name="Pearson M."/>
            <person name="Priest M."/>
            <person name="Roberts A."/>
            <person name="Saif S."/>
            <person name="Shea T."/>
            <person name="Sisk P."/>
            <person name="Sykes S."/>
            <person name="Wortman J."/>
            <person name="Nusbaum C."/>
            <person name="Birren B."/>
        </authorList>
    </citation>
    <scope>NUCLEOTIDE SEQUENCE [LARGE SCALE GENOMIC DNA]</scope>
    <source>
        <strain evidence="1 3">ATCC BAA-350</strain>
    </source>
</reference>
<keyword evidence="4" id="KW-1185">Reference proteome</keyword>
<comment type="caution">
    <text evidence="1">The sequence shown here is derived from an EMBL/GenBank/DDBJ whole genome shotgun (WGS) entry which is preliminary data.</text>
</comment>
<gene>
    <name evidence="2" type="ORF">I592_01271</name>
    <name evidence="1" type="ORF">UKC_02695</name>
</gene>
<reference evidence="2 4" key="2">
    <citation type="submission" date="2013-03" db="EMBL/GenBank/DDBJ databases">
        <title>The Genome Sequence of Enterococcus gilvus ATCC BAA-350 (PacBio/Illumina hybrid assembly).</title>
        <authorList>
            <consortium name="The Broad Institute Genomics Platform"/>
            <consortium name="The Broad Institute Genome Sequencing Center for Infectious Disease"/>
            <person name="Earl A."/>
            <person name="Russ C."/>
            <person name="Gilmore M."/>
            <person name="Surin D."/>
            <person name="Walker B."/>
            <person name="Young S."/>
            <person name="Zeng Q."/>
            <person name="Gargeya S."/>
            <person name="Fitzgerald M."/>
            <person name="Haas B."/>
            <person name="Abouelleil A."/>
            <person name="Allen A.W."/>
            <person name="Alvarado L."/>
            <person name="Arachchi H.M."/>
            <person name="Berlin A.M."/>
            <person name="Chapman S.B."/>
            <person name="Gainer-Dewar J."/>
            <person name="Goldberg J."/>
            <person name="Griggs A."/>
            <person name="Gujja S."/>
            <person name="Hansen M."/>
            <person name="Howarth C."/>
            <person name="Imamovic A."/>
            <person name="Ireland A."/>
            <person name="Larimer J."/>
            <person name="McCowan C."/>
            <person name="Murphy C."/>
            <person name="Pearson M."/>
            <person name="Poon T.W."/>
            <person name="Priest M."/>
            <person name="Roberts A."/>
            <person name="Saif S."/>
            <person name="Shea T."/>
            <person name="Sisk P."/>
            <person name="Sykes S."/>
            <person name="Wortman J."/>
            <person name="Nusbaum C."/>
            <person name="Birren B."/>
        </authorList>
    </citation>
    <scope>NUCLEOTIDE SEQUENCE [LARGE SCALE GENOMIC DNA]</scope>
    <source>
        <strain evidence="2 4">ATCC BAA-350</strain>
    </source>
</reference>
<proteinExistence type="predicted"/>
<dbReference type="HOGENOM" id="CLU_2093054_0_0_9"/>
<dbReference type="RefSeq" id="WP_010781068.1">
    <property type="nucleotide sequence ID" value="NZ_ASWH01000001.1"/>
</dbReference>
<evidence type="ECO:0000313" key="4">
    <source>
        <dbReference type="Proteomes" id="UP000014160"/>
    </source>
</evidence>
<dbReference type="EMBL" id="ASWH01000001">
    <property type="protein sequence ID" value="EOW81970.1"/>
    <property type="molecule type" value="Genomic_DNA"/>
</dbReference>
<organism evidence="1 3">
    <name type="scientific">Enterococcus gilvus ATCC BAA-350</name>
    <dbReference type="NCBI Taxonomy" id="1158614"/>
    <lineage>
        <taxon>Bacteria</taxon>
        <taxon>Bacillati</taxon>
        <taxon>Bacillota</taxon>
        <taxon>Bacilli</taxon>
        <taxon>Lactobacillales</taxon>
        <taxon>Enterococcaceae</taxon>
        <taxon>Enterococcus</taxon>
    </lineage>
</organism>
<dbReference type="EMBL" id="AJDQ01000008">
    <property type="protein sequence ID" value="EOI55487.1"/>
    <property type="molecule type" value="Genomic_DNA"/>
</dbReference>